<feature type="signal peptide" evidence="1">
    <location>
        <begin position="1"/>
        <end position="23"/>
    </location>
</feature>
<evidence type="ECO:0000313" key="2">
    <source>
        <dbReference type="EMBL" id="KHO66531.1"/>
    </source>
</evidence>
<evidence type="ECO:0000313" key="3">
    <source>
        <dbReference type="Proteomes" id="UP000030980"/>
    </source>
</evidence>
<dbReference type="InterPro" id="IPR011990">
    <property type="entry name" value="TPR-like_helical_dom_sf"/>
</dbReference>
<dbReference type="SUPFAM" id="SSF48452">
    <property type="entry name" value="TPR-like"/>
    <property type="match status" value="1"/>
</dbReference>
<evidence type="ECO:0008006" key="4">
    <source>
        <dbReference type="Google" id="ProtNLM"/>
    </source>
</evidence>
<organism evidence="2 3">
    <name type="scientific">Pseudomonas flexibilis</name>
    <dbReference type="NCBI Taxonomy" id="706570"/>
    <lineage>
        <taxon>Bacteria</taxon>
        <taxon>Pseudomonadati</taxon>
        <taxon>Pseudomonadota</taxon>
        <taxon>Gammaproteobacteria</taxon>
        <taxon>Pseudomonadales</taxon>
        <taxon>Pseudomonadaceae</taxon>
        <taxon>Pseudomonas</taxon>
    </lineage>
</organism>
<dbReference type="Proteomes" id="UP000030980">
    <property type="component" value="Unassembled WGS sequence"/>
</dbReference>
<name>A0A0B3BZL4_9PSED</name>
<feature type="chain" id="PRO_5002097902" description="Tetratricopeptide repeat-containing protein" evidence="1">
    <location>
        <begin position="24"/>
        <end position="534"/>
    </location>
</feature>
<evidence type="ECO:0000256" key="1">
    <source>
        <dbReference type="SAM" id="SignalP"/>
    </source>
</evidence>
<dbReference type="AlphaFoldDB" id="A0A0B3BZL4"/>
<accession>A0A0B3BZL4</accession>
<sequence>MHRSIARAGTLALSLALSGGAGAQTPHEGEPPEQLGEVNFQVSCTPDAQRTFNRAMALFHSFWFDPAKQAFATVLEQDPTCAMAHWGIAIMSMGNPLAWPPSPQALQAGANAWSLAQQLGAGSERENAYIDALGVFFKDWQSTEHRPRALALEQAMGEVAARYPQDVEAQILHALLLNATAQPTDKTYANQLKAAGILEPLYRQYPNHPGIAHYLIHTFDYTSLAERGMPYARAYADIAPSVPHVQHMPSHIFSRVGDWPAMVESNLASYQAARHELQATTLDIGTYDALHALDYLVFGHLQQAQHQAAKQRVDEVAAIHKVNVENFVAAYAFAAIPARYALERGQWQEAAALQLSPADLAWDKFPQAEAILVFARGLGAARSGNPGAARADVERLQALQTAMRQNNLGYWADQAEFQIRAVNAWIAQAENRPDDALRLMREAADLEEASDKHPVTPGNVVPSRELLAELLVVQKQPAEAFAEFERSLQRDPNRLRATKGAMEAAKAAGNAEAARRYEQKVAVLTAAGDAQRAE</sequence>
<comment type="caution">
    <text evidence="2">The sequence shown here is derived from an EMBL/GenBank/DDBJ whole genome shotgun (WGS) entry which is preliminary data.</text>
</comment>
<dbReference type="STRING" id="706570.PT85_02940"/>
<reference evidence="2 3" key="1">
    <citation type="submission" date="2014-11" db="EMBL/GenBank/DDBJ databases">
        <title>Genome sequence of Pseudomonas tuomuerensis JCM 14085.</title>
        <authorList>
            <person name="Shin S.-K."/>
            <person name="Yi H."/>
        </authorList>
    </citation>
    <scope>NUCLEOTIDE SEQUENCE [LARGE SCALE GENOMIC DNA]</scope>
    <source>
        <strain evidence="2 3">JCM 14085</strain>
    </source>
</reference>
<gene>
    <name evidence="2" type="ORF">PT85_02940</name>
</gene>
<dbReference type="EMBL" id="JTAK01000001">
    <property type="protein sequence ID" value="KHO66531.1"/>
    <property type="molecule type" value="Genomic_DNA"/>
</dbReference>
<dbReference type="RefSeq" id="WP_039605870.1">
    <property type="nucleotide sequence ID" value="NZ_FMUP01000005.1"/>
</dbReference>
<keyword evidence="3" id="KW-1185">Reference proteome</keyword>
<protein>
    <recommendedName>
        <fullName evidence="4">Tetratricopeptide repeat-containing protein</fullName>
    </recommendedName>
</protein>
<dbReference type="Gene3D" id="1.25.40.10">
    <property type="entry name" value="Tetratricopeptide repeat domain"/>
    <property type="match status" value="1"/>
</dbReference>
<dbReference type="OrthoDB" id="9778494at2"/>
<dbReference type="PANTHER" id="PTHR45588:SF1">
    <property type="entry name" value="WW DOMAIN-CONTAINING PROTEIN"/>
    <property type="match status" value="1"/>
</dbReference>
<dbReference type="PANTHER" id="PTHR45588">
    <property type="entry name" value="TPR DOMAIN-CONTAINING PROTEIN"/>
    <property type="match status" value="1"/>
</dbReference>
<keyword evidence="1" id="KW-0732">Signal</keyword>
<proteinExistence type="predicted"/>